<feature type="region of interest" description="Disordered" evidence="1">
    <location>
        <begin position="394"/>
        <end position="416"/>
    </location>
</feature>
<reference evidence="2" key="1">
    <citation type="submission" date="2022-08" db="EMBL/GenBank/DDBJ databases">
        <title>Novel sulfate-reducing endosymbionts in the free-living metamonad Anaeramoeba.</title>
        <authorList>
            <person name="Jerlstrom-Hultqvist J."/>
            <person name="Cepicka I."/>
            <person name="Gallot-Lavallee L."/>
            <person name="Salas-Leiva D."/>
            <person name="Curtis B.A."/>
            <person name="Zahonova K."/>
            <person name="Pipaliya S."/>
            <person name="Dacks J."/>
            <person name="Roger A.J."/>
        </authorList>
    </citation>
    <scope>NUCLEOTIDE SEQUENCE</scope>
    <source>
        <strain evidence="2">Schooner1</strain>
    </source>
</reference>
<protein>
    <submittedName>
        <fullName evidence="2">Uncharacterized protein</fullName>
    </submittedName>
</protein>
<feature type="compositionally biased region" description="Polar residues" evidence="1">
    <location>
        <begin position="321"/>
        <end position="347"/>
    </location>
</feature>
<feature type="compositionally biased region" description="Low complexity" evidence="1">
    <location>
        <begin position="350"/>
        <end position="365"/>
    </location>
</feature>
<sequence length="518" mass="60218">MSDRSSDQEIIKESNIPINNKNTKYMRAGIFKRFLQHLQERNKPTEIEKIENLDEETCHFISCMKQKNGQEYNWNSYRCNVHNLFGGIKDYYQSKDLKDYPDLKRQTLTFSRFKKKLSELKVEKRVGKRSPELTKEEELKLFKSLDLKIPEDLLVAAFWSIAIYADLNGEENFMLLDEQVKWSDNGISGRHIQVFKKEDKLQSKKQRRKQNKKKSPYQKQENIYDFQEKPYNPYSIITDYKNSCSPKKTDKSKKFWKSLNRSFNRKTFFENRNIGRERLSQILNEKCRKAGIEKWITLYPLNTTGTPQTGSSKVSKRSEKNVTSNYGSDGYNHTKNLEDQSNSQNIPQDIPQNSPQSPSLPLIQNIPQSSSLPLIQNITQNSSLPLRQLIPKNSSLPLRQNNPQNSSLPLRQNNPQNSSLSLIQNIPQNSPLPLIQNIATLETQQESVLNYNQGSSLLNLHLNPQNRGITMATGETGPVFNFNGGDVFFTFNFNVLNSNVERKREFERHITNHEKKKK</sequence>
<dbReference type="EMBL" id="JAOAOG010000245">
    <property type="protein sequence ID" value="KAJ6236286.1"/>
    <property type="molecule type" value="Genomic_DNA"/>
</dbReference>
<feature type="region of interest" description="Disordered" evidence="1">
    <location>
        <begin position="301"/>
        <end position="365"/>
    </location>
</feature>
<comment type="caution">
    <text evidence="2">The sequence shown here is derived from an EMBL/GenBank/DDBJ whole genome shotgun (WGS) entry which is preliminary data.</text>
</comment>
<evidence type="ECO:0000256" key="1">
    <source>
        <dbReference type="SAM" id="MobiDB-lite"/>
    </source>
</evidence>
<evidence type="ECO:0000313" key="2">
    <source>
        <dbReference type="EMBL" id="KAJ6236286.1"/>
    </source>
</evidence>
<name>A0ABQ8XUL1_9EUKA</name>
<proteinExistence type="predicted"/>
<keyword evidence="3" id="KW-1185">Reference proteome</keyword>
<evidence type="ECO:0000313" key="3">
    <source>
        <dbReference type="Proteomes" id="UP001150062"/>
    </source>
</evidence>
<organism evidence="2 3">
    <name type="scientific">Anaeramoeba flamelloides</name>
    <dbReference type="NCBI Taxonomy" id="1746091"/>
    <lineage>
        <taxon>Eukaryota</taxon>
        <taxon>Metamonada</taxon>
        <taxon>Anaeramoebidae</taxon>
        <taxon>Anaeramoeba</taxon>
    </lineage>
</organism>
<feature type="region of interest" description="Disordered" evidence="1">
    <location>
        <begin position="198"/>
        <end position="222"/>
    </location>
</feature>
<gene>
    <name evidence="2" type="ORF">M0813_28041</name>
</gene>
<accession>A0ABQ8XUL1</accession>
<feature type="compositionally biased region" description="Polar residues" evidence="1">
    <location>
        <begin position="301"/>
        <end position="313"/>
    </location>
</feature>
<dbReference type="Proteomes" id="UP001150062">
    <property type="component" value="Unassembled WGS sequence"/>
</dbReference>
<feature type="compositionally biased region" description="Basic residues" evidence="1">
    <location>
        <begin position="203"/>
        <end position="216"/>
    </location>
</feature>